<dbReference type="EMBL" id="LGLV01000001">
    <property type="protein sequence ID" value="OBZ97534.1"/>
    <property type="molecule type" value="Genomic_DNA"/>
</dbReference>
<keyword evidence="3" id="KW-0813">Transport</keyword>
<keyword evidence="5" id="KW-0547">Nucleotide-binding</keyword>
<dbReference type="PROSITE" id="PS00211">
    <property type="entry name" value="ABC_TRANSPORTER_1"/>
    <property type="match status" value="1"/>
</dbReference>
<dbReference type="SUPFAM" id="SSF52540">
    <property type="entry name" value="P-loop containing nucleoside triphosphate hydrolases"/>
    <property type="match status" value="1"/>
</dbReference>
<keyword evidence="6 8" id="KW-0067">ATP-binding</keyword>
<evidence type="ECO:0000313" key="8">
    <source>
        <dbReference type="EMBL" id="OBZ97534.1"/>
    </source>
</evidence>
<dbReference type="Pfam" id="PF00005">
    <property type="entry name" value="ABC_tran"/>
    <property type="match status" value="1"/>
</dbReference>
<dbReference type="SMART" id="SM00382">
    <property type="entry name" value="AAA"/>
    <property type="match status" value="1"/>
</dbReference>
<evidence type="ECO:0000256" key="5">
    <source>
        <dbReference type="ARBA" id="ARBA00022741"/>
    </source>
</evidence>
<reference evidence="8 9" key="1">
    <citation type="journal article" date="2016" name="Syst. Appl. Microbiol.">
        <title>Pararhizobium polonicum sp. nov. isolated from tumors on stone fruit rootstocks.</title>
        <authorList>
            <person name="Pulawska J."/>
            <person name="Kuzmanovic N."/>
            <person name="Willems A."/>
            <person name="Pothier J.F."/>
        </authorList>
    </citation>
    <scope>NUCLEOTIDE SEQUENCE [LARGE SCALE GENOMIC DNA]</scope>
    <source>
        <strain evidence="8 9">F5.1</strain>
        <plasmid evidence="8">pF5.1a</plasmid>
    </source>
</reference>
<evidence type="ECO:0000256" key="6">
    <source>
        <dbReference type="ARBA" id="ARBA00022840"/>
    </source>
</evidence>
<gene>
    <name evidence="8" type="ORF">ADU59_00515</name>
</gene>
<dbReference type="OrthoDB" id="9802264at2"/>
<dbReference type="InterPro" id="IPR012340">
    <property type="entry name" value="NA-bd_OB-fold"/>
</dbReference>
<dbReference type="InterPro" id="IPR008995">
    <property type="entry name" value="Mo/tungstate-bd_C_term_dom"/>
</dbReference>
<dbReference type="AlphaFoldDB" id="A0A1C7PCS1"/>
<name>A0A1C7PCS1_9HYPH</name>
<dbReference type="InterPro" id="IPR015855">
    <property type="entry name" value="ABC_transpr_MalK-like"/>
</dbReference>
<dbReference type="PATRIC" id="fig|1612624.7.peg.108"/>
<dbReference type="GO" id="GO:0005524">
    <property type="term" value="F:ATP binding"/>
    <property type="evidence" value="ECO:0007669"/>
    <property type="project" value="UniProtKB-KW"/>
</dbReference>
<comment type="subcellular location">
    <subcellularLocation>
        <location evidence="1">Cell inner membrane</location>
        <topology evidence="1">Peripheral membrane protein</topology>
    </subcellularLocation>
</comment>
<dbReference type="Gene3D" id="3.40.50.300">
    <property type="entry name" value="P-loop containing nucleotide triphosphate hydrolases"/>
    <property type="match status" value="1"/>
</dbReference>
<dbReference type="InterPro" id="IPR047641">
    <property type="entry name" value="ABC_transpr_MalK/UgpC-like"/>
</dbReference>
<dbReference type="InterPro" id="IPR003593">
    <property type="entry name" value="AAA+_ATPase"/>
</dbReference>
<evidence type="ECO:0000256" key="2">
    <source>
        <dbReference type="ARBA" id="ARBA00005417"/>
    </source>
</evidence>
<organism evidence="8 9">
    <name type="scientific">Pararhizobium polonicum</name>
    <dbReference type="NCBI Taxonomy" id="1612624"/>
    <lineage>
        <taxon>Bacteria</taxon>
        <taxon>Pseudomonadati</taxon>
        <taxon>Pseudomonadota</taxon>
        <taxon>Alphaproteobacteria</taxon>
        <taxon>Hyphomicrobiales</taxon>
        <taxon>Rhizobiaceae</taxon>
        <taxon>Rhizobium/Agrobacterium group</taxon>
        <taxon>Pararhizobium</taxon>
    </lineage>
</organism>
<evidence type="ECO:0000256" key="1">
    <source>
        <dbReference type="ARBA" id="ARBA00004417"/>
    </source>
</evidence>
<dbReference type="SUPFAM" id="SSF50331">
    <property type="entry name" value="MOP-like"/>
    <property type="match status" value="1"/>
</dbReference>
<feature type="domain" description="ABC transporter" evidence="7">
    <location>
        <begin position="14"/>
        <end position="244"/>
    </location>
</feature>
<keyword evidence="4" id="KW-1003">Cell membrane</keyword>
<comment type="similarity">
    <text evidence="2">Belongs to the ABC transporter superfamily.</text>
</comment>
<dbReference type="PANTHER" id="PTHR43875">
    <property type="entry name" value="MALTODEXTRIN IMPORT ATP-BINDING PROTEIN MSMX"/>
    <property type="match status" value="1"/>
</dbReference>
<dbReference type="PROSITE" id="PS50893">
    <property type="entry name" value="ABC_TRANSPORTER_2"/>
    <property type="match status" value="1"/>
</dbReference>
<dbReference type="Gene3D" id="2.40.50.140">
    <property type="entry name" value="Nucleic acid-binding proteins"/>
    <property type="match status" value="1"/>
</dbReference>
<keyword evidence="8" id="KW-0614">Plasmid</keyword>
<dbReference type="GO" id="GO:0016887">
    <property type="term" value="F:ATP hydrolysis activity"/>
    <property type="evidence" value="ECO:0007669"/>
    <property type="project" value="InterPro"/>
</dbReference>
<accession>A0A1C7PCS1</accession>
<evidence type="ECO:0000256" key="3">
    <source>
        <dbReference type="ARBA" id="ARBA00022448"/>
    </source>
</evidence>
<dbReference type="GO" id="GO:0140359">
    <property type="term" value="F:ABC-type transporter activity"/>
    <property type="evidence" value="ECO:0007669"/>
    <property type="project" value="InterPro"/>
</dbReference>
<dbReference type="CDD" id="cd03301">
    <property type="entry name" value="ABC_MalK_N"/>
    <property type="match status" value="1"/>
</dbReference>
<dbReference type="GO" id="GO:0055052">
    <property type="term" value="C:ATP-binding cassette (ABC) transporter complex, substrate-binding subunit-containing"/>
    <property type="evidence" value="ECO:0007669"/>
    <property type="project" value="TreeGrafter"/>
</dbReference>
<sequence length="363" mass="39645">MNNVVIAESQAASVEIRDLTVAFGSLNVIEKLNLRIDSGEFIVLLGPSGCGKSTLLNTIAGLQDAFRGDVIMNGCNVTGLEPKDRGIAMVFQSYALYPTMTVEKNLSFGLRVARMPKKEITRRVSRAAEILELTPLLKRKPSALSGGQRQRVAIGRALVREVDIFLFDEPLSNLDAQLRAELRVEIKRLHQRLGNTMIYVTHDQVEALTLADRIAVMKGGAIQQLAHPEVIYNQPANMFVAKFIGSPSMNFLAGTVVEGSLRTQGADIFLPQGSALRGDVTLGIRPENIAVGEDAQQKNVTWNGLVELREPLGGEALLWCFFGQQRVCIRVRANQPVKAGDEIPAGFNLADASFFDSTTGDRI</sequence>
<dbReference type="RefSeq" id="WP_068950676.1">
    <property type="nucleotide sequence ID" value="NZ_CM004502.1"/>
</dbReference>
<protein>
    <submittedName>
        <fullName evidence="8">ABC transporter ATP-binding protein</fullName>
    </submittedName>
</protein>
<geneLocation type="plasmid" evidence="9">
    <name>pf5.1a</name>
</geneLocation>
<dbReference type="FunFam" id="3.40.50.300:FF:000042">
    <property type="entry name" value="Maltose/maltodextrin ABC transporter, ATP-binding protein"/>
    <property type="match status" value="1"/>
</dbReference>
<dbReference type="InterPro" id="IPR027417">
    <property type="entry name" value="P-loop_NTPase"/>
</dbReference>
<comment type="caution">
    <text evidence="8">The sequence shown here is derived from an EMBL/GenBank/DDBJ whole genome shotgun (WGS) entry which is preliminary data.</text>
</comment>
<dbReference type="InterPro" id="IPR003439">
    <property type="entry name" value="ABC_transporter-like_ATP-bd"/>
</dbReference>
<dbReference type="InterPro" id="IPR040582">
    <property type="entry name" value="OB_MalK-like"/>
</dbReference>
<evidence type="ECO:0000313" key="9">
    <source>
        <dbReference type="Proteomes" id="UP000093111"/>
    </source>
</evidence>
<dbReference type="Pfam" id="PF17912">
    <property type="entry name" value="OB_MalK"/>
    <property type="match status" value="1"/>
</dbReference>
<evidence type="ECO:0000256" key="4">
    <source>
        <dbReference type="ARBA" id="ARBA00022519"/>
    </source>
</evidence>
<proteinExistence type="inferred from homology"/>
<dbReference type="GO" id="GO:0008643">
    <property type="term" value="P:carbohydrate transport"/>
    <property type="evidence" value="ECO:0007669"/>
    <property type="project" value="InterPro"/>
</dbReference>
<dbReference type="Proteomes" id="UP000093111">
    <property type="component" value="Plasmid pF5.1a"/>
</dbReference>
<dbReference type="PANTHER" id="PTHR43875:SF14">
    <property type="entry name" value="ABC TRANSPORTER ATP-BINDING PROTEIN"/>
    <property type="match status" value="1"/>
</dbReference>
<keyword evidence="4" id="KW-0997">Cell inner membrane</keyword>
<keyword evidence="9" id="KW-1185">Reference proteome</keyword>
<dbReference type="Gene3D" id="2.40.50.100">
    <property type="match status" value="1"/>
</dbReference>
<evidence type="ECO:0000259" key="7">
    <source>
        <dbReference type="PROSITE" id="PS50893"/>
    </source>
</evidence>
<keyword evidence="4" id="KW-0472">Membrane</keyword>
<dbReference type="InterPro" id="IPR017871">
    <property type="entry name" value="ABC_transporter-like_CS"/>
</dbReference>